<evidence type="ECO:0000313" key="2">
    <source>
        <dbReference type="Proteomes" id="UP000182762"/>
    </source>
</evidence>
<name>A0A1I5Y9L1_9BACI</name>
<accession>A0A1I5Y9L1</accession>
<dbReference type="EMBL" id="FOXX01000002">
    <property type="protein sequence ID" value="SFQ40790.1"/>
    <property type="molecule type" value="Genomic_DNA"/>
</dbReference>
<sequence>MLMTFKRLVKRPLKYEITIMQTPNPGDRNGYRQVYKMSLKGHSHSDVISQVFRNFNVSDRLPKDFHARYVGTRDIILIDEGTRGKYYYKLLSGGWKPVQLHSHV</sequence>
<reference evidence="1 2" key="1">
    <citation type="submission" date="2016-10" db="EMBL/GenBank/DDBJ databases">
        <authorList>
            <person name="Varghese N."/>
            <person name="Submissions S."/>
        </authorList>
    </citation>
    <scope>NUCLEOTIDE SEQUENCE [LARGE SCALE GENOMIC DNA]</scope>
    <source>
        <strain evidence="1 2">DSM 13796</strain>
    </source>
</reference>
<gene>
    <name evidence="1" type="ORF">SAMN02745910_01322</name>
</gene>
<evidence type="ECO:0000313" key="1">
    <source>
        <dbReference type="EMBL" id="SFQ40790.1"/>
    </source>
</evidence>
<dbReference type="Proteomes" id="UP000182762">
    <property type="component" value="Unassembled WGS sequence"/>
</dbReference>
<proteinExistence type="predicted"/>
<keyword evidence="2" id="KW-1185">Reference proteome</keyword>
<comment type="caution">
    <text evidence="1">The sequence shown here is derived from an EMBL/GenBank/DDBJ whole genome shotgun (WGS) entry which is preliminary data.</text>
</comment>
<organism evidence="1 2">
    <name type="scientific">Priestia endophytica DSM 13796</name>
    <dbReference type="NCBI Taxonomy" id="1121089"/>
    <lineage>
        <taxon>Bacteria</taxon>
        <taxon>Bacillati</taxon>
        <taxon>Bacillota</taxon>
        <taxon>Bacilli</taxon>
        <taxon>Bacillales</taxon>
        <taxon>Bacillaceae</taxon>
        <taxon>Priestia</taxon>
    </lineage>
</organism>
<protein>
    <submittedName>
        <fullName evidence="1">YodL-like</fullName>
    </submittedName>
</protein>